<dbReference type="InterPro" id="IPR056002">
    <property type="entry name" value="DUF7580"/>
</dbReference>
<dbReference type="eggNOG" id="ENOG502SK8M">
    <property type="taxonomic scope" value="Eukaryota"/>
</dbReference>
<keyword evidence="3" id="KW-1185">Reference proteome</keyword>
<dbReference type="InParanoid" id="G1X4A3"/>
<feature type="domain" description="DUF7580" evidence="1">
    <location>
        <begin position="1"/>
        <end position="163"/>
    </location>
</feature>
<dbReference type="OrthoDB" id="3565018at2759"/>
<accession>G1X4A3</accession>
<dbReference type="HOGENOM" id="CLU_1554880_0_0_1"/>
<organism evidence="2 3">
    <name type="scientific">Arthrobotrys oligospora (strain ATCC 24927 / CBS 115.81 / DSM 1491)</name>
    <name type="common">Nematode-trapping fungus</name>
    <name type="synonym">Didymozoophaga oligospora</name>
    <dbReference type="NCBI Taxonomy" id="756982"/>
    <lineage>
        <taxon>Eukaryota</taxon>
        <taxon>Fungi</taxon>
        <taxon>Dikarya</taxon>
        <taxon>Ascomycota</taxon>
        <taxon>Pezizomycotina</taxon>
        <taxon>Orbiliomycetes</taxon>
        <taxon>Orbiliales</taxon>
        <taxon>Orbiliaceae</taxon>
        <taxon>Orbilia</taxon>
        <taxon>Orbilia oligospora</taxon>
    </lineage>
</organism>
<dbReference type="EMBL" id="ADOT01000059">
    <property type="protein sequence ID" value="EGX52137.1"/>
    <property type="molecule type" value="Genomic_DNA"/>
</dbReference>
<dbReference type="AlphaFoldDB" id="G1X4A3"/>
<dbReference type="Pfam" id="PF24476">
    <property type="entry name" value="DUF7580"/>
    <property type="match status" value="1"/>
</dbReference>
<name>G1X4A3_ARTOA</name>
<dbReference type="PANTHER" id="PTHR35186">
    <property type="entry name" value="ANK_REP_REGION DOMAIN-CONTAINING PROTEIN"/>
    <property type="match status" value="1"/>
</dbReference>
<dbReference type="STRING" id="756982.G1X4A3"/>
<evidence type="ECO:0000313" key="3">
    <source>
        <dbReference type="Proteomes" id="UP000008784"/>
    </source>
</evidence>
<evidence type="ECO:0000259" key="1">
    <source>
        <dbReference type="Pfam" id="PF24476"/>
    </source>
</evidence>
<evidence type="ECO:0000313" key="2">
    <source>
        <dbReference type="EMBL" id="EGX52137.1"/>
    </source>
</evidence>
<dbReference type="PANTHER" id="PTHR35186:SF4">
    <property type="entry name" value="PRION-INHIBITION AND PROPAGATION HELO DOMAIN-CONTAINING PROTEIN"/>
    <property type="match status" value="1"/>
</dbReference>
<reference evidence="2 3" key="1">
    <citation type="journal article" date="2011" name="PLoS Pathog.">
        <title>Genomic and proteomic analyses of the fungus Arthrobotrys oligospora provide insights into nematode-trap formation.</title>
        <authorList>
            <person name="Yang J."/>
            <person name="Wang L."/>
            <person name="Ji X."/>
            <person name="Feng Y."/>
            <person name="Li X."/>
            <person name="Zou C."/>
            <person name="Xu J."/>
            <person name="Ren Y."/>
            <person name="Mi Q."/>
            <person name="Wu J."/>
            <person name="Liu S."/>
            <person name="Liu Y."/>
            <person name="Huang X."/>
            <person name="Wang H."/>
            <person name="Niu X."/>
            <person name="Li J."/>
            <person name="Liang L."/>
            <person name="Luo Y."/>
            <person name="Ji K."/>
            <person name="Zhou W."/>
            <person name="Yu Z."/>
            <person name="Li G."/>
            <person name="Liu Y."/>
            <person name="Li L."/>
            <person name="Qiao M."/>
            <person name="Feng L."/>
            <person name="Zhang K.-Q."/>
        </authorList>
    </citation>
    <scope>NUCLEOTIDE SEQUENCE [LARGE SCALE GENOMIC DNA]</scope>
    <source>
        <strain evidence="3">ATCC 24927 / CBS 115.81 / DSM 1491</strain>
    </source>
</reference>
<comment type="caution">
    <text evidence="2">The sequence shown here is derived from an EMBL/GenBank/DDBJ whole genome shotgun (WGS) entry which is preliminary data.</text>
</comment>
<dbReference type="Proteomes" id="UP000008784">
    <property type="component" value="Unassembled WGS sequence"/>
</dbReference>
<dbReference type="OMA" id="WRSEDIH"/>
<dbReference type="RefSeq" id="XP_011119315.1">
    <property type="nucleotide sequence ID" value="XM_011121013.1"/>
</dbReference>
<protein>
    <recommendedName>
        <fullName evidence="1">DUF7580 domain-containing protein</fullName>
    </recommendedName>
</protein>
<sequence length="172" mass="19358">MLQLSHTPWLQEGWSKADIIFLNAKGGRSMSRTKVDIQRPYLTREHKQIATLARKSSGEPNDSSKVLALGIMLLEIWYGLPIERLMEPDDLGPNNRETEITYLQAARRCVMDKAGKGDFSFAFIKAISYCLQCFMNPSASLSDLAFSKTIEEQVLAPLEAEMNMLLFGPSVR</sequence>
<proteinExistence type="predicted"/>
<gene>
    <name evidence="2" type="ORF">AOL_s00043g527</name>
</gene>
<dbReference type="GeneID" id="22890249"/>